<feature type="chain" id="PRO_5020466753" evidence="5">
    <location>
        <begin position="25"/>
        <end position="325"/>
    </location>
</feature>
<dbReference type="Pfam" id="PF17188">
    <property type="entry name" value="MucB_RseB_C"/>
    <property type="match status" value="1"/>
</dbReference>
<organism evidence="8 9">
    <name type="scientific">Thiogranum longum</name>
    <dbReference type="NCBI Taxonomy" id="1537524"/>
    <lineage>
        <taxon>Bacteria</taxon>
        <taxon>Pseudomonadati</taxon>
        <taxon>Pseudomonadota</taxon>
        <taxon>Gammaproteobacteria</taxon>
        <taxon>Chromatiales</taxon>
        <taxon>Ectothiorhodospiraceae</taxon>
        <taxon>Thiogranum</taxon>
    </lineage>
</organism>
<comment type="caution">
    <text evidence="8">The sequence shown here is derived from an EMBL/GenBank/DDBJ whole genome shotgun (WGS) entry which is preliminary data.</text>
</comment>
<evidence type="ECO:0000256" key="4">
    <source>
        <dbReference type="ARBA" id="ARBA00022764"/>
    </source>
</evidence>
<comment type="similarity">
    <text evidence="2">Belongs to the RseB family.</text>
</comment>
<feature type="domain" description="MucB/RseB C-terminal" evidence="7">
    <location>
        <begin position="226"/>
        <end position="323"/>
    </location>
</feature>
<dbReference type="InterPro" id="IPR005588">
    <property type="entry name" value="MucB_RseB"/>
</dbReference>
<accession>A0A4R1H723</accession>
<sequence>MKRIPVAYLTVLFAALVGTTPARADSDARDLLERMSMAARTLNYSGTFVYQHQGQLDAMRIIHSGESGGERERLMSLTGPKREILRDNQVVTCILGDSESVYVNRSRPRSPFPASFPKSLAGLEQLYSFRLGSEDRVAGLMCRMIEIRPRDTYRYGRRLCVHGDSYMMLRSELTDFQSDTIEQMMFTSVNFPEHISEKELLPDLSGADYTWKLEPEVAQAEPGSDENDTRWEVIQVPEGFVLTDHNWHQLSAHDPGVEHWVYSDGLASVSVYIEKAPREHGSYQGVTHRGALNAYGTMIEGHYVTVVGEVPMKTVELIGNSVQIR</sequence>
<dbReference type="Gene3D" id="3.30.200.100">
    <property type="entry name" value="MucB/RseB, C-terminal domain"/>
    <property type="match status" value="1"/>
</dbReference>
<dbReference type="RefSeq" id="WP_132971440.1">
    <property type="nucleotide sequence ID" value="NZ_SMFX01000001.1"/>
</dbReference>
<dbReference type="GO" id="GO:0045152">
    <property type="term" value="F:antisigma factor binding"/>
    <property type="evidence" value="ECO:0007669"/>
    <property type="project" value="TreeGrafter"/>
</dbReference>
<dbReference type="EMBL" id="SMFX01000001">
    <property type="protein sequence ID" value="TCK17574.1"/>
    <property type="molecule type" value="Genomic_DNA"/>
</dbReference>
<feature type="domain" description="MucB/RseB N-terminal" evidence="6">
    <location>
        <begin position="27"/>
        <end position="202"/>
    </location>
</feature>
<feature type="signal peptide" evidence="5">
    <location>
        <begin position="1"/>
        <end position="24"/>
    </location>
</feature>
<gene>
    <name evidence="8" type="ORF">DFR30_0808</name>
</gene>
<dbReference type="PANTHER" id="PTHR38782">
    <property type="match status" value="1"/>
</dbReference>
<dbReference type="PANTHER" id="PTHR38782:SF1">
    <property type="entry name" value="SIGMA-E FACTOR REGULATORY PROTEIN RSEB"/>
    <property type="match status" value="1"/>
</dbReference>
<dbReference type="InterPro" id="IPR033434">
    <property type="entry name" value="MucB/RseB_N"/>
</dbReference>
<evidence type="ECO:0000259" key="6">
    <source>
        <dbReference type="Pfam" id="PF03888"/>
    </source>
</evidence>
<dbReference type="PIRSF" id="PIRSF005427">
    <property type="entry name" value="RseB"/>
    <property type="match status" value="1"/>
</dbReference>
<dbReference type="Gene3D" id="2.50.20.10">
    <property type="entry name" value="Lipoprotein localisation LolA/LolB/LppX"/>
    <property type="match status" value="1"/>
</dbReference>
<evidence type="ECO:0000313" key="8">
    <source>
        <dbReference type="EMBL" id="TCK17574.1"/>
    </source>
</evidence>
<dbReference type="InterPro" id="IPR038484">
    <property type="entry name" value="MucB/RseB_C_sf"/>
</dbReference>
<dbReference type="CDD" id="cd16327">
    <property type="entry name" value="RseB"/>
    <property type="match status" value="1"/>
</dbReference>
<evidence type="ECO:0000256" key="5">
    <source>
        <dbReference type="SAM" id="SignalP"/>
    </source>
</evidence>
<evidence type="ECO:0000256" key="1">
    <source>
        <dbReference type="ARBA" id="ARBA00004418"/>
    </source>
</evidence>
<keyword evidence="3 5" id="KW-0732">Signal</keyword>
<keyword evidence="4" id="KW-0574">Periplasm</keyword>
<dbReference type="AlphaFoldDB" id="A0A4R1H723"/>
<evidence type="ECO:0000259" key="7">
    <source>
        <dbReference type="Pfam" id="PF17188"/>
    </source>
</evidence>
<evidence type="ECO:0000256" key="3">
    <source>
        <dbReference type="ARBA" id="ARBA00022729"/>
    </source>
</evidence>
<proteinExistence type="inferred from homology"/>
<name>A0A4R1H723_9GAMM</name>
<dbReference type="Pfam" id="PF03888">
    <property type="entry name" value="MucB_RseB"/>
    <property type="match status" value="1"/>
</dbReference>
<dbReference type="GO" id="GO:0030288">
    <property type="term" value="C:outer membrane-bounded periplasmic space"/>
    <property type="evidence" value="ECO:0007669"/>
    <property type="project" value="TreeGrafter"/>
</dbReference>
<protein>
    <submittedName>
        <fullName evidence="8">MucB/RseB-like sigma(E) regulatory protein</fullName>
    </submittedName>
</protein>
<reference evidence="8 9" key="1">
    <citation type="submission" date="2019-03" db="EMBL/GenBank/DDBJ databases">
        <title>Genomic Encyclopedia of Type Strains, Phase IV (KMG-IV): sequencing the most valuable type-strain genomes for metagenomic binning, comparative biology and taxonomic classification.</title>
        <authorList>
            <person name="Goeker M."/>
        </authorList>
    </citation>
    <scope>NUCLEOTIDE SEQUENCE [LARGE SCALE GENOMIC DNA]</scope>
    <source>
        <strain evidence="8 9">DSM 19610</strain>
    </source>
</reference>
<comment type="subcellular location">
    <subcellularLocation>
        <location evidence="1">Periplasm</location>
    </subcellularLocation>
</comment>
<dbReference type="Proteomes" id="UP000295707">
    <property type="component" value="Unassembled WGS sequence"/>
</dbReference>
<keyword evidence="9" id="KW-1185">Reference proteome</keyword>
<dbReference type="GO" id="GO:0032885">
    <property type="term" value="P:regulation of polysaccharide biosynthetic process"/>
    <property type="evidence" value="ECO:0007669"/>
    <property type="project" value="TreeGrafter"/>
</dbReference>
<dbReference type="InterPro" id="IPR033436">
    <property type="entry name" value="MucB/RseB_C"/>
</dbReference>
<evidence type="ECO:0000313" key="9">
    <source>
        <dbReference type="Proteomes" id="UP000295707"/>
    </source>
</evidence>
<evidence type="ECO:0000256" key="2">
    <source>
        <dbReference type="ARBA" id="ARBA00008150"/>
    </source>
</evidence>
<dbReference type="OrthoDB" id="7067274at2"/>